<keyword evidence="2" id="KW-1185">Reference proteome</keyword>
<evidence type="ECO:0000313" key="2">
    <source>
        <dbReference type="Proteomes" id="UP000091820"/>
    </source>
</evidence>
<protein>
    <submittedName>
        <fullName evidence="1">Uncharacterized protein</fullName>
    </submittedName>
</protein>
<dbReference type="VEuPathDB" id="VectorBase:GBRI045046"/>
<name>A0A1A9X5L7_9MUSC</name>
<accession>A0A1A9X5L7</accession>
<organism evidence="1 2">
    <name type="scientific">Glossina brevipalpis</name>
    <dbReference type="NCBI Taxonomy" id="37001"/>
    <lineage>
        <taxon>Eukaryota</taxon>
        <taxon>Metazoa</taxon>
        <taxon>Ecdysozoa</taxon>
        <taxon>Arthropoda</taxon>
        <taxon>Hexapoda</taxon>
        <taxon>Insecta</taxon>
        <taxon>Pterygota</taxon>
        <taxon>Neoptera</taxon>
        <taxon>Endopterygota</taxon>
        <taxon>Diptera</taxon>
        <taxon>Brachycera</taxon>
        <taxon>Muscomorpha</taxon>
        <taxon>Hippoboscoidea</taxon>
        <taxon>Glossinidae</taxon>
        <taxon>Glossina</taxon>
    </lineage>
</organism>
<reference evidence="2" key="1">
    <citation type="submission" date="2014-03" db="EMBL/GenBank/DDBJ databases">
        <authorList>
            <person name="Aksoy S."/>
            <person name="Warren W."/>
            <person name="Wilson R.K."/>
        </authorList>
    </citation>
    <scope>NUCLEOTIDE SEQUENCE [LARGE SCALE GENOMIC DNA]</scope>
    <source>
        <strain evidence="2">IAEA</strain>
    </source>
</reference>
<evidence type="ECO:0000313" key="1">
    <source>
        <dbReference type="EnsemblMetazoa" id="GBRI045046-PA"/>
    </source>
</evidence>
<sequence length="63" mass="6904">MHIDDSKPLTCKIFLIRRSSGYQADYQIVVVLDDDDSALDDDGVLDDVQVDDDVCNDDDGAVG</sequence>
<dbReference type="Proteomes" id="UP000091820">
    <property type="component" value="Unassembled WGS sequence"/>
</dbReference>
<proteinExistence type="predicted"/>
<dbReference type="AlphaFoldDB" id="A0A1A9X5L7"/>
<dbReference type="EnsemblMetazoa" id="GBRI045046-RA">
    <property type="protein sequence ID" value="GBRI045046-PA"/>
    <property type="gene ID" value="GBRI045046"/>
</dbReference>
<reference evidence="1" key="2">
    <citation type="submission" date="2020-05" db="UniProtKB">
        <authorList>
            <consortium name="EnsemblMetazoa"/>
        </authorList>
    </citation>
    <scope>IDENTIFICATION</scope>
    <source>
        <strain evidence="1">IAEA</strain>
    </source>
</reference>